<feature type="repeat" description="ANK" evidence="1">
    <location>
        <begin position="911"/>
        <end position="943"/>
    </location>
</feature>
<dbReference type="Pfam" id="PF20720">
    <property type="entry name" value="nSTAND3"/>
    <property type="match status" value="1"/>
</dbReference>
<feature type="repeat" description="ANK" evidence="1">
    <location>
        <begin position="1077"/>
        <end position="1109"/>
    </location>
</feature>
<sequence>MWVTLLAYPSNKRFFKSNIQFLEGYKVMDGVATADGHLIDYKTRIKEMSETIINSLHLADILDDMVSYCALTVDDRAFIDAQPTLARKNRMFVEVILSRGDIACEVFVDLLRENSHYSNLLEQIDRHVMAYDEFDSSPMNLPEESNLESLVPEYKVRLQKNYKKITSVKFHCMFDFLLAKDVLSFTDYDDIRSEATLTEQNRKLVDILMLKDEMAYQQFVDTLRLGDKCLSIAEDIETTVVTREERKRLAEQFSDKTEQQMVNLSKQVEKLSSENQRLRSEVETMRDPIPSSMREHFKECITDWELEEERYCVTRTTNHVQQLVEAVNCIVVTGSSGNGKSALIHHVALQMHKQRKYEIIPFVVDLSDIIRYSDPRKHQVFVIDDICGKVTVNVQTVDWWYTHLGQIEKILAKGTIKLLASCRLQIYNDPQFRRLKQLFNNECNLLSADFSVLQKERILIADKYFPKSTVNYIKDLIETYDFFPLLCKLYHRRPTVDARMFFTKPIDGIREDLQVIQQFNKLQYCAIVMVIIFNNRFKFEWLKPRSSSQEVSLVISDICRECIVDLRTQSNRKEFKEHLDSLLKTYIKKSDNSYRMIHDKIYDIGAVVCGQHLSECFITHADSTFIGDRFRFESIKEDKFDDLEDYSSDEDTIEDQNGKAVTSDENVIFISSDEEETYFDRLIEDLKRGITYSAFHNQQLHYNIYRSKFIAYFKTRQSVVEKLLRQIEEQGQELSARNYKENDYRSIRLPLIESVFEGHVDIVEMLLDFQCDINICDKFGRSALHVAAMLGYSPVAKLLIDRGADTSLSTCMGHSALFAACEGGHYEIVKTLLTQNVDTSKCDMSGRTPLYIVCQEGHLRILKLLLTRKDVGFLCDNAGRSPFFVACKAGHSETVKTLLESSFDVYKCSNNGFSALHIACQQGHTSVVKQLLAKNFDIHQCEHNLRAPLHLACEGGHTNVVKLLLQQKASISKCDRSGRSPLYTACEGGHASVVRMLLDNNADVTQCDQIGRSPLYTACAWGHAEVVDILLKRKRNADVLHDAKGYSALHIACYTGHIAPVMLLLKHDFRISQEDKSGQTPLHLACKAGHTDIVKFLLDKNADANKRDNNGRSALYVASREGHLEIVHILLEYKADPDIPDNDGMLPWQMAWKGRHTEIVKSLTENNPAISIDARHFN</sequence>
<dbReference type="InterPro" id="IPR039323">
    <property type="entry name" value="ANKRD_45/46/60"/>
</dbReference>
<dbReference type="SMART" id="SM00248">
    <property type="entry name" value="ANK"/>
    <property type="match status" value="13"/>
</dbReference>
<dbReference type="InterPro" id="IPR011029">
    <property type="entry name" value="DEATH-like_dom_sf"/>
</dbReference>
<feature type="repeat" description="ANK" evidence="1">
    <location>
        <begin position="878"/>
        <end position="910"/>
    </location>
</feature>
<dbReference type="PANTHER" id="PTHR22677:SF4">
    <property type="entry name" value="USHER SYNDROME TYPE-1G PROTEIN-LIKE PROTEIN"/>
    <property type="match status" value="1"/>
</dbReference>
<reference evidence="4" key="1">
    <citation type="submission" date="2018-11" db="EMBL/GenBank/DDBJ databases">
        <authorList>
            <person name="Alioto T."/>
            <person name="Alioto T."/>
        </authorList>
    </citation>
    <scope>NUCLEOTIDE SEQUENCE</scope>
</reference>
<organism evidence="4 5">
    <name type="scientific">Mytilus galloprovincialis</name>
    <name type="common">Mediterranean mussel</name>
    <dbReference type="NCBI Taxonomy" id="29158"/>
    <lineage>
        <taxon>Eukaryota</taxon>
        <taxon>Metazoa</taxon>
        <taxon>Spiralia</taxon>
        <taxon>Lophotrochozoa</taxon>
        <taxon>Mollusca</taxon>
        <taxon>Bivalvia</taxon>
        <taxon>Autobranchia</taxon>
        <taxon>Pteriomorphia</taxon>
        <taxon>Mytilida</taxon>
        <taxon>Mytiloidea</taxon>
        <taxon>Mytilidae</taxon>
        <taxon>Mytilinae</taxon>
        <taxon>Mytilus</taxon>
    </lineage>
</organism>
<feature type="repeat" description="ANK" evidence="1">
    <location>
        <begin position="1010"/>
        <end position="1042"/>
    </location>
</feature>
<feature type="repeat" description="ANK" evidence="1">
    <location>
        <begin position="779"/>
        <end position="811"/>
    </location>
</feature>
<dbReference type="GO" id="GO:0042981">
    <property type="term" value="P:regulation of apoptotic process"/>
    <property type="evidence" value="ECO:0007669"/>
    <property type="project" value="InterPro"/>
</dbReference>
<feature type="domain" description="CARD" evidence="3">
    <location>
        <begin position="45"/>
        <end position="113"/>
    </location>
</feature>
<dbReference type="PROSITE" id="PS50297">
    <property type="entry name" value="ANK_REP_REGION"/>
    <property type="match status" value="10"/>
</dbReference>
<dbReference type="EMBL" id="UYJE01001865">
    <property type="protein sequence ID" value="VDI05888.1"/>
    <property type="molecule type" value="Genomic_DNA"/>
</dbReference>
<feature type="repeat" description="ANK" evidence="1">
    <location>
        <begin position="845"/>
        <end position="866"/>
    </location>
</feature>
<dbReference type="CDD" id="cd01671">
    <property type="entry name" value="CARD"/>
    <property type="match status" value="2"/>
</dbReference>
<accession>A0A8B6CIM5</accession>
<dbReference type="PANTHER" id="PTHR22677">
    <property type="entry name" value="ANKYRIN REPEAT DOMAIN-CONTAINING PROTEIN 60"/>
    <property type="match status" value="1"/>
</dbReference>
<dbReference type="Proteomes" id="UP000596742">
    <property type="component" value="Unassembled WGS sequence"/>
</dbReference>
<feature type="repeat" description="ANK" evidence="1">
    <location>
        <begin position="977"/>
        <end position="1009"/>
    </location>
</feature>
<dbReference type="PROSITE" id="PS50088">
    <property type="entry name" value="ANK_REPEAT"/>
    <property type="match status" value="11"/>
</dbReference>
<dbReference type="OrthoDB" id="1577640at2759"/>
<evidence type="ECO:0000256" key="2">
    <source>
        <dbReference type="SAM" id="Coils"/>
    </source>
</evidence>
<dbReference type="AlphaFoldDB" id="A0A8B6CIM5"/>
<dbReference type="InterPro" id="IPR001315">
    <property type="entry name" value="CARD"/>
</dbReference>
<evidence type="ECO:0000259" key="3">
    <source>
        <dbReference type="PROSITE" id="PS50209"/>
    </source>
</evidence>
<dbReference type="InterPro" id="IPR027417">
    <property type="entry name" value="P-loop_NTPase"/>
</dbReference>
<dbReference type="SUPFAM" id="SSF47986">
    <property type="entry name" value="DEATH domain"/>
    <property type="match status" value="2"/>
</dbReference>
<evidence type="ECO:0000313" key="4">
    <source>
        <dbReference type="EMBL" id="VDI05888.1"/>
    </source>
</evidence>
<feature type="coiled-coil region" evidence="2">
    <location>
        <begin position="254"/>
        <end position="281"/>
    </location>
</feature>
<dbReference type="SUPFAM" id="SSF48403">
    <property type="entry name" value="Ankyrin repeat"/>
    <property type="match status" value="1"/>
</dbReference>
<dbReference type="Pfam" id="PF00619">
    <property type="entry name" value="CARD"/>
    <property type="match status" value="2"/>
</dbReference>
<keyword evidence="2" id="KW-0175">Coiled coil</keyword>
<gene>
    <name evidence="4" type="ORF">MGAL_10B043290</name>
</gene>
<dbReference type="Gene3D" id="1.10.533.10">
    <property type="entry name" value="Death Domain, Fas"/>
    <property type="match status" value="2"/>
</dbReference>
<feature type="repeat" description="ANK" evidence="1">
    <location>
        <begin position="812"/>
        <end position="844"/>
    </location>
</feature>
<evidence type="ECO:0000256" key="1">
    <source>
        <dbReference type="PROSITE-ProRule" id="PRU00023"/>
    </source>
</evidence>
<proteinExistence type="predicted"/>
<feature type="repeat" description="ANK" evidence="1">
    <location>
        <begin position="1044"/>
        <end position="1076"/>
    </location>
</feature>
<dbReference type="InterPro" id="IPR036770">
    <property type="entry name" value="Ankyrin_rpt-contain_sf"/>
</dbReference>
<dbReference type="InterPro" id="IPR002110">
    <property type="entry name" value="Ankyrin_rpt"/>
</dbReference>
<comment type="caution">
    <text evidence="4">The sequence shown here is derived from an EMBL/GenBank/DDBJ whole genome shotgun (WGS) entry which is preliminary data.</text>
</comment>
<name>A0A8B6CIM5_MYTGA</name>
<feature type="repeat" description="ANK" evidence="1">
    <location>
        <begin position="1110"/>
        <end position="1142"/>
    </location>
</feature>
<dbReference type="Pfam" id="PF12796">
    <property type="entry name" value="Ank_2"/>
    <property type="match status" value="4"/>
</dbReference>
<keyword evidence="5" id="KW-1185">Reference proteome</keyword>
<dbReference type="Gene3D" id="1.25.40.20">
    <property type="entry name" value="Ankyrin repeat-containing domain"/>
    <property type="match status" value="2"/>
</dbReference>
<dbReference type="InterPro" id="IPR049050">
    <property type="entry name" value="nSTAND3"/>
</dbReference>
<evidence type="ECO:0000313" key="5">
    <source>
        <dbReference type="Proteomes" id="UP000596742"/>
    </source>
</evidence>
<feature type="repeat" description="ANK" evidence="1">
    <location>
        <begin position="944"/>
        <end position="976"/>
    </location>
</feature>
<dbReference type="PRINTS" id="PR01415">
    <property type="entry name" value="ANKYRIN"/>
</dbReference>
<keyword evidence="1" id="KW-0040">ANK repeat</keyword>
<dbReference type="PROSITE" id="PS50209">
    <property type="entry name" value="CARD"/>
    <property type="match status" value="2"/>
</dbReference>
<feature type="domain" description="CARD" evidence="3">
    <location>
        <begin position="143"/>
        <end position="224"/>
    </location>
</feature>
<protein>
    <recommendedName>
        <fullName evidence="3">CARD domain-containing protein</fullName>
    </recommendedName>
</protein>
<dbReference type="SUPFAM" id="SSF52540">
    <property type="entry name" value="P-loop containing nucleoside triphosphate hydrolases"/>
    <property type="match status" value="1"/>
</dbReference>